<dbReference type="SUPFAM" id="SSF50494">
    <property type="entry name" value="Trypsin-like serine proteases"/>
    <property type="match status" value="1"/>
</dbReference>
<dbReference type="InterPro" id="IPR043504">
    <property type="entry name" value="Peptidase_S1_PA_chymotrypsin"/>
</dbReference>
<reference evidence="4" key="2">
    <citation type="submission" date="2025-09" db="UniProtKB">
        <authorList>
            <consortium name="Ensembl"/>
        </authorList>
    </citation>
    <scope>IDENTIFICATION</scope>
</reference>
<dbReference type="PANTHER" id="PTHR24271:SF55">
    <property type="entry name" value="SERINE PROTEASE 57"/>
    <property type="match status" value="1"/>
</dbReference>
<proteinExistence type="predicted"/>
<dbReference type="Proteomes" id="UP000594220">
    <property type="component" value="Unplaced"/>
</dbReference>
<evidence type="ECO:0000256" key="1">
    <source>
        <dbReference type="ARBA" id="ARBA00023157"/>
    </source>
</evidence>
<dbReference type="InterPro" id="IPR001254">
    <property type="entry name" value="Trypsin_dom"/>
</dbReference>
<dbReference type="GO" id="GO:0006508">
    <property type="term" value="P:proteolysis"/>
    <property type="evidence" value="ECO:0007669"/>
    <property type="project" value="InterPro"/>
</dbReference>
<dbReference type="InterPro" id="IPR018114">
    <property type="entry name" value="TRYPSIN_HIS"/>
</dbReference>
<dbReference type="Ensembl" id="ENSCPRT00005025247.1">
    <property type="protein sequence ID" value="ENSCPRP00005021610.1"/>
    <property type="gene ID" value="ENSCPRG00005015030.1"/>
</dbReference>
<dbReference type="PROSITE" id="PS00134">
    <property type="entry name" value="TRYPSIN_HIS"/>
    <property type="match status" value="1"/>
</dbReference>
<dbReference type="FunFam" id="2.40.10.10:FF:000005">
    <property type="entry name" value="Serine protease 37"/>
    <property type="match status" value="1"/>
</dbReference>
<keyword evidence="1" id="KW-1015">Disulfide bond</keyword>
<dbReference type="SMART" id="SM00020">
    <property type="entry name" value="Tryp_SPc"/>
    <property type="match status" value="1"/>
</dbReference>
<organism evidence="4 5">
    <name type="scientific">Crocodylus porosus</name>
    <name type="common">Saltwater crocodile</name>
    <name type="synonym">Estuarine crocodile</name>
    <dbReference type="NCBI Taxonomy" id="8502"/>
    <lineage>
        <taxon>Eukaryota</taxon>
        <taxon>Metazoa</taxon>
        <taxon>Chordata</taxon>
        <taxon>Craniata</taxon>
        <taxon>Vertebrata</taxon>
        <taxon>Euteleostomi</taxon>
        <taxon>Archelosauria</taxon>
        <taxon>Archosauria</taxon>
        <taxon>Crocodylia</taxon>
        <taxon>Longirostres</taxon>
        <taxon>Crocodylidae</taxon>
        <taxon>Crocodylus</taxon>
    </lineage>
</organism>
<sequence length="243" mass="25868">SDPLKLLRASVSLKREAPSLAGMGTRWLVSQQLFVGPGAQGSWIVGGKAVKPHSRPYMASIQMDGQHVCGGCLLLPKWVMTAAHCVIPRYGALPRPEAAQQVFSVVESIPHPHYNTRTVRNDIRLLKVRQPPAPGGPRTAPPGSWPNSDLRPGVACRVTGWGDVSNFGTSPVELMETQTAVFNRTVCNARWKGHVTAEMLCTAAPTATFQGVCSVSATATPSPHTVAPLGGKPTAPGWVMRPA</sequence>
<evidence type="ECO:0000313" key="4">
    <source>
        <dbReference type="Ensembl" id="ENSCPRP00005021610.1"/>
    </source>
</evidence>
<gene>
    <name evidence="4" type="primary">PRSS57</name>
</gene>
<evidence type="ECO:0000313" key="5">
    <source>
        <dbReference type="Proteomes" id="UP000594220"/>
    </source>
</evidence>
<dbReference type="Pfam" id="PF00089">
    <property type="entry name" value="Trypsin"/>
    <property type="match status" value="1"/>
</dbReference>
<dbReference type="GeneTree" id="ENSGT00940000162457"/>
<dbReference type="CDD" id="cd00190">
    <property type="entry name" value="Tryp_SPc"/>
    <property type="match status" value="1"/>
</dbReference>
<dbReference type="PRINTS" id="PR00722">
    <property type="entry name" value="CHYMOTRYPSIN"/>
</dbReference>
<dbReference type="InterPro" id="IPR001314">
    <property type="entry name" value="Peptidase_S1A"/>
</dbReference>
<accession>A0A7M4F9L6</accession>
<feature type="compositionally biased region" description="Pro residues" evidence="2">
    <location>
        <begin position="131"/>
        <end position="144"/>
    </location>
</feature>
<dbReference type="GO" id="GO:0004252">
    <property type="term" value="F:serine-type endopeptidase activity"/>
    <property type="evidence" value="ECO:0007669"/>
    <property type="project" value="InterPro"/>
</dbReference>
<evidence type="ECO:0000256" key="2">
    <source>
        <dbReference type="SAM" id="MobiDB-lite"/>
    </source>
</evidence>
<keyword evidence="5" id="KW-1185">Reference proteome</keyword>
<feature type="domain" description="Peptidase S1" evidence="3">
    <location>
        <begin position="44"/>
        <end position="243"/>
    </location>
</feature>
<dbReference type="InterPro" id="IPR009003">
    <property type="entry name" value="Peptidase_S1_PA"/>
</dbReference>
<dbReference type="PROSITE" id="PS50240">
    <property type="entry name" value="TRYPSIN_DOM"/>
    <property type="match status" value="1"/>
</dbReference>
<dbReference type="Gene3D" id="2.40.10.10">
    <property type="entry name" value="Trypsin-like serine proteases"/>
    <property type="match status" value="2"/>
</dbReference>
<feature type="region of interest" description="Disordered" evidence="2">
    <location>
        <begin position="129"/>
        <end position="149"/>
    </location>
</feature>
<protein>
    <submittedName>
        <fullName evidence="4">Serine protease 57</fullName>
    </submittedName>
</protein>
<dbReference type="PANTHER" id="PTHR24271">
    <property type="entry name" value="KALLIKREIN-RELATED"/>
    <property type="match status" value="1"/>
</dbReference>
<evidence type="ECO:0000259" key="3">
    <source>
        <dbReference type="PROSITE" id="PS50240"/>
    </source>
</evidence>
<reference evidence="4" key="1">
    <citation type="submission" date="2025-08" db="UniProtKB">
        <authorList>
            <consortium name="Ensembl"/>
        </authorList>
    </citation>
    <scope>IDENTIFICATION</scope>
</reference>
<dbReference type="AlphaFoldDB" id="A0A7M4F9L6"/>
<name>A0A7M4F9L6_CROPO</name>